<reference evidence="1 2" key="1">
    <citation type="submission" date="2017-07" db="EMBL/GenBank/DDBJ databases">
        <title>Mechanisms for carbon and nitrogen cycling indicate functional differentiation within the Candidate Phyla Radiation.</title>
        <authorList>
            <person name="Danczak R.E."/>
            <person name="Johnston M.D."/>
            <person name="Kenah C."/>
            <person name="Slattery M."/>
            <person name="Wrighton K.C."/>
            <person name="Wilkins M.J."/>
        </authorList>
    </citation>
    <scope>NUCLEOTIDE SEQUENCE [LARGE SCALE GENOMIC DNA]</scope>
    <source>
        <strain evidence="1">Licking1014_96</strain>
    </source>
</reference>
<dbReference type="EMBL" id="VMGH01000058">
    <property type="protein sequence ID" value="TSC90777.1"/>
    <property type="molecule type" value="Genomic_DNA"/>
</dbReference>
<accession>A0A554LD55</accession>
<comment type="caution">
    <text evidence="1">The sequence shown here is derived from an EMBL/GenBank/DDBJ whole genome shotgun (WGS) entry which is preliminary data.</text>
</comment>
<proteinExistence type="predicted"/>
<evidence type="ECO:0000313" key="1">
    <source>
        <dbReference type="EMBL" id="TSC90777.1"/>
    </source>
</evidence>
<protein>
    <submittedName>
        <fullName evidence="1">Uncharacterized protein</fullName>
    </submittedName>
</protein>
<organism evidence="1 2">
    <name type="scientific">Candidatus Berkelbacteria bacterium Licking1014_96</name>
    <dbReference type="NCBI Taxonomy" id="2017149"/>
    <lineage>
        <taxon>Bacteria</taxon>
        <taxon>Candidatus Berkelbacteria</taxon>
    </lineage>
</organism>
<dbReference type="Proteomes" id="UP000318296">
    <property type="component" value="Unassembled WGS sequence"/>
</dbReference>
<gene>
    <name evidence="1" type="ORF">CEN92_378</name>
</gene>
<evidence type="ECO:0000313" key="2">
    <source>
        <dbReference type="Proteomes" id="UP000318296"/>
    </source>
</evidence>
<name>A0A554LD55_9BACT</name>
<sequence length="67" mass="7148">MDSAAGGRARPTLNKIPRPDAPVGILDSAESGLGNFVCFCGKNTSLFLLLFPLALDIPRPNLQKPVR</sequence>
<dbReference type="AlphaFoldDB" id="A0A554LD55"/>